<protein>
    <submittedName>
        <fullName evidence="2">Septin 9b isoform X2</fullName>
    </submittedName>
</protein>
<dbReference type="InterPro" id="IPR030379">
    <property type="entry name" value="G_SEPTIN_dom"/>
</dbReference>
<gene>
    <name evidence="2" type="ORF">AKAME5_001812500</name>
</gene>
<evidence type="ECO:0000313" key="3">
    <source>
        <dbReference type="Proteomes" id="UP001279410"/>
    </source>
</evidence>
<dbReference type="InterPro" id="IPR027417">
    <property type="entry name" value="P-loop_NTPase"/>
</dbReference>
<dbReference type="PANTHER" id="PTHR18884">
    <property type="entry name" value="SEPTIN"/>
    <property type="match status" value="1"/>
</dbReference>
<comment type="caution">
    <text evidence="2">The sequence shown here is derived from an EMBL/GenBank/DDBJ whole genome shotgun (WGS) entry which is preliminary data.</text>
</comment>
<sequence length="185" mass="21206">MKFINDQYEAYLQEEININRKKRIPDSRVHCCIYFIPSRRTLVAHGAGKCLCLCAPSAAFHVDPALQMPGQQLLRVCLKSLMGERQEGRERHRESVFCGPDVEFKGDVSVKWSTSSHKADTLYPGGGWDFQKRREELRANGIDVYLRRSLTRCGGQNINEDRGPMQNIKDITSSIHYEMYRAAPQ</sequence>
<dbReference type="Pfam" id="PF00735">
    <property type="entry name" value="Septin"/>
    <property type="match status" value="1"/>
</dbReference>
<dbReference type="Proteomes" id="UP001279410">
    <property type="component" value="Unassembled WGS sequence"/>
</dbReference>
<organism evidence="2 3">
    <name type="scientific">Lates japonicus</name>
    <name type="common">Japanese lates</name>
    <dbReference type="NCBI Taxonomy" id="270547"/>
    <lineage>
        <taxon>Eukaryota</taxon>
        <taxon>Metazoa</taxon>
        <taxon>Chordata</taxon>
        <taxon>Craniata</taxon>
        <taxon>Vertebrata</taxon>
        <taxon>Euteleostomi</taxon>
        <taxon>Actinopterygii</taxon>
        <taxon>Neopterygii</taxon>
        <taxon>Teleostei</taxon>
        <taxon>Neoteleostei</taxon>
        <taxon>Acanthomorphata</taxon>
        <taxon>Carangaria</taxon>
        <taxon>Carangaria incertae sedis</taxon>
        <taxon>Centropomidae</taxon>
        <taxon>Lates</taxon>
    </lineage>
</organism>
<reference evidence="2" key="1">
    <citation type="submission" date="2022-08" db="EMBL/GenBank/DDBJ databases">
        <title>Genome sequencing of akame (Lates japonicus).</title>
        <authorList>
            <person name="Hashiguchi Y."/>
            <person name="Takahashi H."/>
        </authorList>
    </citation>
    <scope>NUCLEOTIDE SEQUENCE</scope>
    <source>
        <strain evidence="2">Kochi</strain>
    </source>
</reference>
<evidence type="ECO:0000259" key="1">
    <source>
        <dbReference type="Pfam" id="PF00735"/>
    </source>
</evidence>
<dbReference type="GO" id="GO:0005525">
    <property type="term" value="F:GTP binding"/>
    <property type="evidence" value="ECO:0007669"/>
    <property type="project" value="InterPro"/>
</dbReference>
<accession>A0AAD3N6B0</accession>
<feature type="domain" description="Septin-type G" evidence="1">
    <location>
        <begin position="2"/>
        <end position="37"/>
    </location>
</feature>
<keyword evidence="3" id="KW-1185">Reference proteome</keyword>
<dbReference type="Gene3D" id="3.40.50.300">
    <property type="entry name" value="P-loop containing nucleotide triphosphate hydrolases"/>
    <property type="match status" value="1"/>
</dbReference>
<dbReference type="EMBL" id="BRZM01000097">
    <property type="protein sequence ID" value="GLD66745.1"/>
    <property type="molecule type" value="Genomic_DNA"/>
</dbReference>
<proteinExistence type="predicted"/>
<name>A0AAD3N6B0_LATJO</name>
<evidence type="ECO:0000313" key="2">
    <source>
        <dbReference type="EMBL" id="GLD66745.1"/>
    </source>
</evidence>
<dbReference type="AlphaFoldDB" id="A0AAD3N6B0"/>